<sequence>MNITYRCNTCEKHYSRKSSYDKHLILCNFLIKSKEEKKIINEESSDLPNYMQLVNIVQELSLKYIRLENQLSDMQKWVDKKKKKINVVSWLNDTIHPTKTFLQWTSGLQVEERHFEFLLENTIIQTFQLILEENVTSSSVHPEILPIKCFSQKSSLFYIYDTQESGWRVMIFEDFIKILKPVQTKLLNALIQWKTIKKEEMDNDDKLSILYSKTIIKLMNVSFVQDATTNKIRSQLYNYLKVDLKNLIEYEFEF</sequence>
<proteinExistence type="predicted"/>
<dbReference type="AlphaFoldDB" id="A0A6C0E2A3"/>
<reference evidence="1" key="1">
    <citation type="journal article" date="2020" name="Nature">
        <title>Giant virus diversity and host interactions through global metagenomics.</title>
        <authorList>
            <person name="Schulz F."/>
            <person name="Roux S."/>
            <person name="Paez-Espino D."/>
            <person name="Jungbluth S."/>
            <person name="Walsh D.A."/>
            <person name="Denef V.J."/>
            <person name="McMahon K.D."/>
            <person name="Konstantinidis K.T."/>
            <person name="Eloe-Fadrosh E.A."/>
            <person name="Kyrpides N.C."/>
            <person name="Woyke T."/>
        </authorList>
    </citation>
    <scope>NUCLEOTIDE SEQUENCE</scope>
    <source>
        <strain evidence="1">GVMAG-M-3300023179-114</strain>
    </source>
</reference>
<protein>
    <submittedName>
        <fullName evidence="1">Uncharacterized protein</fullName>
    </submittedName>
</protein>
<name>A0A6C0E2A3_9ZZZZ</name>
<dbReference type="EMBL" id="MN739720">
    <property type="protein sequence ID" value="QHT22730.1"/>
    <property type="molecule type" value="Genomic_DNA"/>
</dbReference>
<evidence type="ECO:0000313" key="1">
    <source>
        <dbReference type="EMBL" id="QHT22730.1"/>
    </source>
</evidence>
<organism evidence="1">
    <name type="scientific">viral metagenome</name>
    <dbReference type="NCBI Taxonomy" id="1070528"/>
    <lineage>
        <taxon>unclassified sequences</taxon>
        <taxon>metagenomes</taxon>
        <taxon>organismal metagenomes</taxon>
    </lineage>
</organism>
<accession>A0A6C0E2A3</accession>